<reference evidence="1" key="1">
    <citation type="submission" date="2020-08" db="EMBL/GenBank/DDBJ databases">
        <title>Spodoptera exigua strain:BAW_Kor-Di-RS1 Genome sequencing and assembly.</title>
        <authorList>
            <person name="Kim J."/>
            <person name="Nam H.Y."/>
            <person name="Kwon M."/>
            <person name="Choi J.H."/>
            <person name="Cho S.R."/>
            <person name="Kim G.-H."/>
        </authorList>
    </citation>
    <scope>NUCLEOTIDE SEQUENCE</scope>
    <source>
        <strain evidence="1">BAW_Kor-Di-RS1</strain>
        <tissue evidence="1">Whole-body</tissue>
    </source>
</reference>
<evidence type="ECO:0000313" key="1">
    <source>
        <dbReference type="EMBL" id="KAF9420831.1"/>
    </source>
</evidence>
<comment type="caution">
    <text evidence="1">The sequence shown here is derived from an EMBL/GenBank/DDBJ whole genome shotgun (WGS) entry which is preliminary data.</text>
</comment>
<evidence type="ECO:0000313" key="2">
    <source>
        <dbReference type="Proteomes" id="UP000648187"/>
    </source>
</evidence>
<accession>A0A835GMP6</accession>
<dbReference type="Proteomes" id="UP000648187">
    <property type="component" value="Unassembled WGS sequence"/>
</dbReference>
<sequence length="163" mass="17661">MYMLEDCASSGTMRYESTQTFGKSTNIKNDIRIKSIFDIALSSVWTRRDIICHVAISLCSVINSQRHLLYQGDGTYLKLMTSLRITFDSSIIDQNSSMSADDASENGVGTVTGSTGNGAAVLFKPTIAAPSTGHLGVEVHELVPLNFPLLHIFAPSGAPWFSL</sequence>
<gene>
    <name evidence="1" type="ORF">HW555_003017</name>
</gene>
<dbReference type="AlphaFoldDB" id="A0A835GMP6"/>
<name>A0A835GMP6_SPOEX</name>
<proteinExistence type="predicted"/>
<organism evidence="1 2">
    <name type="scientific">Spodoptera exigua</name>
    <name type="common">Beet armyworm</name>
    <name type="synonym">Noctua fulgens</name>
    <dbReference type="NCBI Taxonomy" id="7107"/>
    <lineage>
        <taxon>Eukaryota</taxon>
        <taxon>Metazoa</taxon>
        <taxon>Ecdysozoa</taxon>
        <taxon>Arthropoda</taxon>
        <taxon>Hexapoda</taxon>
        <taxon>Insecta</taxon>
        <taxon>Pterygota</taxon>
        <taxon>Neoptera</taxon>
        <taxon>Endopterygota</taxon>
        <taxon>Lepidoptera</taxon>
        <taxon>Glossata</taxon>
        <taxon>Ditrysia</taxon>
        <taxon>Noctuoidea</taxon>
        <taxon>Noctuidae</taxon>
        <taxon>Amphipyrinae</taxon>
        <taxon>Spodoptera</taxon>
    </lineage>
</organism>
<keyword evidence="2" id="KW-1185">Reference proteome</keyword>
<protein>
    <submittedName>
        <fullName evidence="1">Uncharacterized protein</fullName>
    </submittedName>
</protein>
<dbReference type="EMBL" id="JACKWZ010000028">
    <property type="protein sequence ID" value="KAF9420831.1"/>
    <property type="molecule type" value="Genomic_DNA"/>
</dbReference>